<dbReference type="EMBL" id="LAZR01022065">
    <property type="protein sequence ID" value="KKL83158.1"/>
    <property type="molecule type" value="Genomic_DNA"/>
</dbReference>
<evidence type="ECO:0000313" key="1">
    <source>
        <dbReference type="EMBL" id="KKL83158.1"/>
    </source>
</evidence>
<proteinExistence type="predicted"/>
<comment type="caution">
    <text evidence="1">The sequence shown here is derived from an EMBL/GenBank/DDBJ whole genome shotgun (WGS) entry which is preliminary data.</text>
</comment>
<gene>
    <name evidence="1" type="ORF">LCGC14_1977560</name>
</gene>
<organism evidence="1">
    <name type="scientific">marine sediment metagenome</name>
    <dbReference type="NCBI Taxonomy" id="412755"/>
    <lineage>
        <taxon>unclassified sequences</taxon>
        <taxon>metagenomes</taxon>
        <taxon>ecological metagenomes</taxon>
    </lineage>
</organism>
<accession>A0A0F9FA64</accession>
<reference evidence="1" key="1">
    <citation type="journal article" date="2015" name="Nature">
        <title>Complex archaea that bridge the gap between prokaryotes and eukaryotes.</title>
        <authorList>
            <person name="Spang A."/>
            <person name="Saw J.H."/>
            <person name="Jorgensen S.L."/>
            <person name="Zaremba-Niedzwiedzka K."/>
            <person name="Martijn J."/>
            <person name="Lind A.E."/>
            <person name="van Eijk R."/>
            <person name="Schleper C."/>
            <person name="Guy L."/>
            <person name="Ettema T.J."/>
        </authorList>
    </citation>
    <scope>NUCLEOTIDE SEQUENCE</scope>
</reference>
<dbReference type="AlphaFoldDB" id="A0A0F9FA64"/>
<protein>
    <submittedName>
        <fullName evidence="1">Uncharacterized protein</fullName>
    </submittedName>
</protein>
<sequence length="142" mass="17378">MTKRKFSQARKEANIRYYKKNIETIRRQNTERRQKNRMKKRLIAAQKAEMEEKFIELKPILFRWASYYAFWNKGFEINELVNVAFANGNLRRIKNPKFLSQKVIWVMKDYIRKVRRDNSVDRLVQMYVKIYGRQSFDGENNT</sequence>
<name>A0A0F9FA64_9ZZZZ</name>